<dbReference type="InterPro" id="IPR036890">
    <property type="entry name" value="HATPase_C_sf"/>
</dbReference>
<feature type="coiled-coil region" evidence="9">
    <location>
        <begin position="189"/>
        <end position="220"/>
    </location>
</feature>
<evidence type="ECO:0000256" key="8">
    <source>
        <dbReference type="ARBA" id="ARBA00023012"/>
    </source>
</evidence>
<dbReference type="PATRIC" id="fig|1447256.3.peg.1759"/>
<organism evidence="13 14">
    <name type="scientific">Aliarcobacter butzleri L348</name>
    <dbReference type="NCBI Taxonomy" id="1447256"/>
    <lineage>
        <taxon>Bacteria</taxon>
        <taxon>Pseudomonadati</taxon>
        <taxon>Campylobacterota</taxon>
        <taxon>Epsilonproteobacteria</taxon>
        <taxon>Campylobacterales</taxon>
        <taxon>Arcobacteraceae</taxon>
        <taxon>Aliarcobacter</taxon>
    </lineage>
</organism>
<protein>
    <recommendedName>
        <fullName evidence="2">histidine kinase</fullName>
        <ecNumber evidence="2">2.7.13.3</ecNumber>
    </recommendedName>
</protein>
<keyword evidence="6 13" id="KW-0418">Kinase</keyword>
<feature type="domain" description="PAS" evidence="12">
    <location>
        <begin position="72"/>
        <end position="127"/>
    </location>
</feature>
<keyword evidence="10" id="KW-0472">Membrane</keyword>
<evidence type="ECO:0000256" key="5">
    <source>
        <dbReference type="ARBA" id="ARBA00022741"/>
    </source>
</evidence>
<dbReference type="Gene3D" id="1.10.287.130">
    <property type="match status" value="1"/>
</dbReference>
<comment type="caution">
    <text evidence="13">The sequence shown here is derived from an EMBL/GenBank/DDBJ whole genome shotgun (WGS) entry which is preliminary data.</text>
</comment>
<dbReference type="GO" id="GO:0006355">
    <property type="term" value="P:regulation of DNA-templated transcription"/>
    <property type="evidence" value="ECO:0007669"/>
    <property type="project" value="InterPro"/>
</dbReference>
<evidence type="ECO:0000313" key="14">
    <source>
        <dbReference type="Proteomes" id="UP000035514"/>
    </source>
</evidence>
<evidence type="ECO:0000256" key="7">
    <source>
        <dbReference type="ARBA" id="ARBA00022840"/>
    </source>
</evidence>
<keyword evidence="3" id="KW-0597">Phosphoprotein</keyword>
<dbReference type="SUPFAM" id="SSF47384">
    <property type="entry name" value="Homodimeric domain of signal transducing histidine kinase"/>
    <property type="match status" value="1"/>
</dbReference>
<dbReference type="InterPro" id="IPR013767">
    <property type="entry name" value="PAS_fold"/>
</dbReference>
<dbReference type="SMART" id="SM00091">
    <property type="entry name" value="PAS"/>
    <property type="match status" value="1"/>
</dbReference>
<name>A0A0G9JVH3_9BACT</name>
<dbReference type="Proteomes" id="UP000035514">
    <property type="component" value="Unassembled WGS sequence"/>
</dbReference>
<keyword evidence="7" id="KW-0067">ATP-binding</keyword>
<keyword evidence="8" id="KW-0902">Two-component regulatory system</keyword>
<dbReference type="NCBIfam" id="TIGR00229">
    <property type="entry name" value="sensory_box"/>
    <property type="match status" value="1"/>
</dbReference>
<feature type="transmembrane region" description="Helical" evidence="10">
    <location>
        <begin position="43"/>
        <end position="67"/>
    </location>
</feature>
<dbReference type="Gene3D" id="3.30.565.10">
    <property type="entry name" value="Histidine kinase-like ATPase, C-terminal domain"/>
    <property type="match status" value="1"/>
</dbReference>
<keyword evidence="5" id="KW-0547">Nucleotide-binding</keyword>
<comment type="catalytic activity">
    <reaction evidence="1">
        <text>ATP + protein L-histidine = ADP + protein N-phospho-L-histidine.</text>
        <dbReference type="EC" id="2.7.13.3"/>
    </reaction>
</comment>
<dbReference type="Gene3D" id="3.30.450.20">
    <property type="entry name" value="PAS domain"/>
    <property type="match status" value="1"/>
</dbReference>
<keyword evidence="4" id="KW-0808">Transferase</keyword>
<evidence type="ECO:0000256" key="2">
    <source>
        <dbReference type="ARBA" id="ARBA00012438"/>
    </source>
</evidence>
<dbReference type="PANTHER" id="PTHR43065">
    <property type="entry name" value="SENSOR HISTIDINE KINASE"/>
    <property type="match status" value="1"/>
</dbReference>
<dbReference type="SUPFAM" id="SSF55785">
    <property type="entry name" value="PYP-like sensor domain (PAS domain)"/>
    <property type="match status" value="1"/>
</dbReference>
<dbReference type="SMART" id="SM00387">
    <property type="entry name" value="HATPase_c"/>
    <property type="match status" value="1"/>
</dbReference>
<feature type="domain" description="Histidine kinase" evidence="11">
    <location>
        <begin position="243"/>
        <end position="458"/>
    </location>
</feature>
<accession>A0A0G9JVH3</accession>
<sequence length="459" mass="53208">MKHLLLIFYFLSLNLYSNSDSFDSKKIFVFLDNSLLINNQFEITYELVVEIVLLILILIGMFIYWNLKLKESEAKFRTLFDIAPVFLNSFDKNGKIILWNKECEKAFGWTFDEIKNKKNSLSLFYDDPKVCEDVMKSFENISNSFEEWHPKTKNGETLVVKWANIKLPNGETINIGLDITQQRNYEISIREKALELKVAKLQLENLNSSLEKRIEDEIKKNTKQQHMIMQQNKLAQMGEMIENIAHQWRQPLAQINSSIILIDAILEKHNFKDTLVENKLTEIESLTYYMSKTISDFKNFFNPNKKKTIFKVENAIQKASDVLKGLINSHHIQIEINIEKDLKINSYLGELQQVILIIINNSIDAFIHMNIHFPKILINAYTDNENLVIHIEDNALGINSDLLDKIFEPYFTTKHKAQGTGLGLYIAKMVVENSLLGFLSVENKQNGACFTIKIPKGEI</sequence>
<dbReference type="Pfam" id="PF02518">
    <property type="entry name" value="HATPase_c"/>
    <property type="match status" value="1"/>
</dbReference>
<proteinExistence type="predicted"/>
<dbReference type="InterPro" id="IPR036097">
    <property type="entry name" value="HisK_dim/P_sf"/>
</dbReference>
<evidence type="ECO:0000313" key="13">
    <source>
        <dbReference type="EMBL" id="KLD98273.1"/>
    </source>
</evidence>
<evidence type="ECO:0000256" key="10">
    <source>
        <dbReference type="SAM" id="Phobius"/>
    </source>
</evidence>
<dbReference type="InterPro" id="IPR035965">
    <property type="entry name" value="PAS-like_dom_sf"/>
</dbReference>
<dbReference type="SUPFAM" id="SSF55874">
    <property type="entry name" value="ATPase domain of HSP90 chaperone/DNA topoisomerase II/histidine kinase"/>
    <property type="match status" value="1"/>
</dbReference>
<dbReference type="RefSeq" id="WP_046997043.1">
    <property type="nucleotide sequence ID" value="NZ_JAIQ01000128.1"/>
</dbReference>
<evidence type="ECO:0000256" key="3">
    <source>
        <dbReference type="ARBA" id="ARBA00022553"/>
    </source>
</evidence>
<dbReference type="PROSITE" id="PS50109">
    <property type="entry name" value="HIS_KIN"/>
    <property type="match status" value="1"/>
</dbReference>
<dbReference type="EMBL" id="JAIQ01000128">
    <property type="protein sequence ID" value="KLD98273.1"/>
    <property type="molecule type" value="Genomic_DNA"/>
</dbReference>
<keyword evidence="10" id="KW-1133">Transmembrane helix</keyword>
<keyword evidence="9" id="KW-0175">Coiled coil</keyword>
<dbReference type="AlphaFoldDB" id="A0A0G9JVH3"/>
<dbReference type="InterPro" id="IPR000014">
    <property type="entry name" value="PAS"/>
</dbReference>
<evidence type="ECO:0000259" key="11">
    <source>
        <dbReference type="PROSITE" id="PS50109"/>
    </source>
</evidence>
<keyword evidence="10" id="KW-0812">Transmembrane</keyword>
<dbReference type="PROSITE" id="PS50112">
    <property type="entry name" value="PAS"/>
    <property type="match status" value="1"/>
</dbReference>
<dbReference type="CDD" id="cd00130">
    <property type="entry name" value="PAS"/>
    <property type="match status" value="1"/>
</dbReference>
<dbReference type="InterPro" id="IPR004358">
    <property type="entry name" value="Sig_transdc_His_kin-like_C"/>
</dbReference>
<gene>
    <name evidence="13" type="ORF">AA20_09000</name>
</gene>
<dbReference type="InterPro" id="IPR005467">
    <property type="entry name" value="His_kinase_dom"/>
</dbReference>
<evidence type="ECO:0000256" key="6">
    <source>
        <dbReference type="ARBA" id="ARBA00022777"/>
    </source>
</evidence>
<evidence type="ECO:0000256" key="9">
    <source>
        <dbReference type="SAM" id="Coils"/>
    </source>
</evidence>
<dbReference type="Pfam" id="PF00989">
    <property type="entry name" value="PAS"/>
    <property type="match status" value="1"/>
</dbReference>
<evidence type="ECO:0000256" key="4">
    <source>
        <dbReference type="ARBA" id="ARBA00022679"/>
    </source>
</evidence>
<dbReference type="InterPro" id="IPR003594">
    <property type="entry name" value="HATPase_dom"/>
</dbReference>
<dbReference type="PRINTS" id="PR00344">
    <property type="entry name" value="BCTRLSENSOR"/>
</dbReference>
<evidence type="ECO:0000256" key="1">
    <source>
        <dbReference type="ARBA" id="ARBA00000085"/>
    </source>
</evidence>
<dbReference type="EC" id="2.7.13.3" evidence="2"/>
<reference evidence="13 14" key="1">
    <citation type="submission" date="2014-01" db="EMBL/GenBank/DDBJ databases">
        <title>Development of a Comparative Genomic Fingerprinting Assay for High Resolution Genotyping of Arcobacter butzleri.</title>
        <authorList>
            <person name="Webb A.L."/>
            <person name="Inglis G.D."/>
            <person name="Kruczkiewicz P."/>
            <person name="Selinger L.B."/>
            <person name="Taboada E.N."/>
        </authorList>
    </citation>
    <scope>NUCLEOTIDE SEQUENCE [LARGE SCALE GENOMIC DNA]</scope>
    <source>
        <strain evidence="13 14">L348</strain>
    </source>
</reference>
<dbReference type="GO" id="GO:0000155">
    <property type="term" value="F:phosphorelay sensor kinase activity"/>
    <property type="evidence" value="ECO:0007669"/>
    <property type="project" value="InterPro"/>
</dbReference>
<evidence type="ECO:0000259" key="12">
    <source>
        <dbReference type="PROSITE" id="PS50112"/>
    </source>
</evidence>
<dbReference type="GO" id="GO:0005524">
    <property type="term" value="F:ATP binding"/>
    <property type="evidence" value="ECO:0007669"/>
    <property type="project" value="UniProtKB-KW"/>
</dbReference>